<dbReference type="SUPFAM" id="SSF53041">
    <property type="entry name" value="Resolvase-like"/>
    <property type="match status" value="1"/>
</dbReference>
<dbReference type="InterPro" id="IPR038109">
    <property type="entry name" value="DNA_bind_recomb_sf"/>
</dbReference>
<dbReference type="CDD" id="cd03768">
    <property type="entry name" value="SR_ResInv"/>
    <property type="match status" value="1"/>
</dbReference>
<dbReference type="Pfam" id="PF00239">
    <property type="entry name" value="Resolvase"/>
    <property type="match status" value="1"/>
</dbReference>
<feature type="region of interest" description="Disordered" evidence="1">
    <location>
        <begin position="215"/>
        <end position="235"/>
    </location>
</feature>
<feature type="domain" description="Resolvase/invertase-type recombinase catalytic" evidence="2">
    <location>
        <begin position="5"/>
        <end position="157"/>
    </location>
</feature>
<feature type="domain" description="Recombinase" evidence="3">
    <location>
        <begin position="165"/>
        <end position="289"/>
    </location>
</feature>
<evidence type="ECO:0000259" key="3">
    <source>
        <dbReference type="PROSITE" id="PS51737"/>
    </source>
</evidence>
<evidence type="ECO:0000256" key="1">
    <source>
        <dbReference type="SAM" id="MobiDB-lite"/>
    </source>
</evidence>
<evidence type="ECO:0000313" key="4">
    <source>
        <dbReference type="EMBL" id="GAB1581084.1"/>
    </source>
</evidence>
<organism evidence="4 5">
    <name type="scientific">Phyllobacterium phragmitis</name>
    <dbReference type="NCBI Taxonomy" id="2670329"/>
    <lineage>
        <taxon>Bacteria</taxon>
        <taxon>Pseudomonadati</taxon>
        <taxon>Pseudomonadota</taxon>
        <taxon>Alphaproteobacteria</taxon>
        <taxon>Hyphomicrobiales</taxon>
        <taxon>Phyllobacteriaceae</taxon>
        <taxon>Phyllobacterium</taxon>
    </lineage>
</organism>
<dbReference type="Gene3D" id="3.40.50.1390">
    <property type="entry name" value="Resolvase, N-terminal catalytic domain"/>
    <property type="match status" value="1"/>
</dbReference>
<evidence type="ECO:0000259" key="2">
    <source>
        <dbReference type="PROSITE" id="PS51736"/>
    </source>
</evidence>
<evidence type="ECO:0008006" key="6">
    <source>
        <dbReference type="Google" id="ProtNLM"/>
    </source>
</evidence>
<sequence length="562" mass="62304">MKKVRCAVYTRKSSEDGLEQAFNSLHVQREACVSYIASQKHEGWVLLPEQYDDGGVSGGTLERPGLQRLLRDVDGGLVDQIVVYKIDRLTRSLTDFAKLVERLDAADASFVSVTQSFNTATSMGRLTLNVLLSFAQFEREVTAERIRDKIAASKKKGLWMGGPIPLGYEPDGRTLKIVEEEAKIVRTIYDLYLECESIVEVKSRAERMGLRSVARNGKRADSSTDETFEGHSTPGEPFARSHIHYILTNPVYAGRIRHRNKTYDGRHPPIIEPSIWDEVQARLVAASRRGRGQANISSKISPLAGKLVDETGDRLTPTHANRKGLRYRYYVSNRLISNKSNASEAETGGWRLPAKPLEQQLAQRVLDHLKENAPRGLVERASADEIGRVVARLGECAPAESETSALSLLACIDYAALNPGNIEITLDNAALASLLGVSADHLSALALHFTAPFRLRKRGVEAKLIIGADTDKAVDATLLSNIAMANRYYEAIKQGQTFDDIAASQNLSKRRILQIIDLAFLAPDIVRSIVQGEQPTELTSEWLQRNVLPSDWRAQRRIVATL</sequence>
<name>A0ABQ0GWN0_9HYPH</name>
<dbReference type="Gene3D" id="3.90.1750.20">
    <property type="entry name" value="Putative Large Serine Recombinase, Chain B, Domain 2"/>
    <property type="match status" value="1"/>
</dbReference>
<dbReference type="PROSITE" id="PS51736">
    <property type="entry name" value="RECOMBINASES_3"/>
    <property type="match status" value="1"/>
</dbReference>
<dbReference type="InterPro" id="IPR036162">
    <property type="entry name" value="Resolvase-like_N_sf"/>
</dbReference>
<evidence type="ECO:0000313" key="5">
    <source>
        <dbReference type="Proteomes" id="UP001628091"/>
    </source>
</evidence>
<reference evidence="4 5" key="1">
    <citation type="submission" date="2024-10" db="EMBL/GenBank/DDBJ databases">
        <title>Isolation, draft genome sequencing and identification of Phyllobacterium sp. NSA23, isolated from leaf soil.</title>
        <authorList>
            <person name="Akita H."/>
        </authorList>
    </citation>
    <scope>NUCLEOTIDE SEQUENCE [LARGE SCALE GENOMIC DNA]</scope>
    <source>
        <strain evidence="4 5">NSA23</strain>
    </source>
</reference>
<dbReference type="PANTHER" id="PTHR30461">
    <property type="entry name" value="DNA-INVERTASE FROM LAMBDOID PROPHAGE"/>
    <property type="match status" value="1"/>
</dbReference>
<comment type="caution">
    <text evidence="4">The sequence shown here is derived from an EMBL/GenBank/DDBJ whole genome shotgun (WGS) entry which is preliminary data.</text>
</comment>
<dbReference type="PANTHER" id="PTHR30461:SF23">
    <property type="entry name" value="DNA RECOMBINASE-RELATED"/>
    <property type="match status" value="1"/>
</dbReference>
<dbReference type="InterPro" id="IPR050639">
    <property type="entry name" value="SSR_resolvase"/>
</dbReference>
<accession>A0ABQ0GWN0</accession>
<dbReference type="InterPro" id="IPR011109">
    <property type="entry name" value="DNA_bind_recombinase_dom"/>
</dbReference>
<proteinExistence type="predicted"/>
<dbReference type="InterPro" id="IPR006119">
    <property type="entry name" value="Resolv_N"/>
</dbReference>
<protein>
    <recommendedName>
        <fullName evidence="6">Recombinase family protein</fullName>
    </recommendedName>
</protein>
<dbReference type="PROSITE" id="PS51737">
    <property type="entry name" value="RECOMBINASE_DNA_BIND"/>
    <property type="match status" value="1"/>
</dbReference>
<dbReference type="Pfam" id="PF07508">
    <property type="entry name" value="Recombinase"/>
    <property type="match status" value="1"/>
</dbReference>
<dbReference type="Proteomes" id="UP001628091">
    <property type="component" value="Unassembled WGS sequence"/>
</dbReference>
<gene>
    <name evidence="4" type="ORF">PPNSA23_10270</name>
</gene>
<dbReference type="RefSeq" id="WP_407863975.1">
    <property type="nucleotide sequence ID" value="NZ_BAAFZP010000001.1"/>
</dbReference>
<keyword evidence="5" id="KW-1185">Reference proteome</keyword>
<dbReference type="EMBL" id="BAAFZP010000001">
    <property type="protein sequence ID" value="GAB1581084.1"/>
    <property type="molecule type" value="Genomic_DNA"/>
</dbReference>
<dbReference type="SMART" id="SM00857">
    <property type="entry name" value="Resolvase"/>
    <property type="match status" value="1"/>
</dbReference>